<sequence length="759" mass="82409">MGLHPAPYSSGFDSYSTDDMAERHPLGAAASQGPPRHGQYPHPSRHPQHPQHPPQHPQDSYRYYPDSQSRQPAQHDPAYDPAYDRPPPPSLHARQPYRDSPPSSRQSPNPSPDRSWGRSPAGYAPPPQQQQQQQHQRLLPGPDDYNGAGGRGMDRYQAPYPPYPQPPQQQQQQQQQQQHPAQGYYGQQPQQQQQQQPRGALAPGDYPSHPGDRSSYGSSQNLGAAASASGYSTPGRRTPGRPVPDFYTDDPYQSLSRHQGSDLGIVNPNDIADDGDDGLDYGRRGPRTSMLSLGSSRNGRNGNGNGNGNGARDHSPAVAAAAGAAGGGLLAGANLSANRYDAMHSSSSLPGDGPAGGSRSSPPIEKSALEAAGGAEAGKKKRKWKLFLLVAIALLVIAGAVVGVLFGVVFKKDGSSGGGGSSGPSHVDTAEEDLQHNGDLNADSAEIKALMNNPNLRKVFVGMDYTPLNTQYPECLTHPPSQNNVTRDLAVLSQLTNVVRLYGTDCNQTEMLIHAVNQLRLKDTVKIWLGVWQDNNATTNARQIDQMWTILDTYGESYFKGVIVANEILFREQMTASDLGQLLEEVRANMTARGMKLPVTTSDLGDRWDASLAASSDAIMANIHPFFAGEPAAKAAAWTMQFWANKMSGFLKPDPDMNIIAETGWPSQGGTGCGNAFEIDCPHKAVAGIEELNVFMEDFVCQALKNGTQYLWFEAFDEPWKIRFNEKGKEWEDHWGLLTVNRELKDGVKIPDCGGMRVD</sequence>
<evidence type="ECO:0000256" key="3">
    <source>
        <dbReference type="ARBA" id="ARBA00008773"/>
    </source>
</evidence>
<evidence type="ECO:0000256" key="10">
    <source>
        <dbReference type="ARBA" id="ARBA00023316"/>
    </source>
</evidence>
<dbReference type="EC" id="3.2.1.39" evidence="4"/>
<comment type="subcellular location">
    <subcellularLocation>
        <location evidence="2">Cell membrane</location>
        <topology evidence="2">Single-pass type II membrane protein</topology>
    </subcellularLocation>
</comment>
<gene>
    <name evidence="17" type="ORF">VTJ83DRAFT_6029</name>
</gene>
<feature type="region of interest" description="Disordered" evidence="15">
    <location>
        <begin position="1"/>
        <end position="315"/>
    </location>
</feature>
<keyword evidence="8" id="KW-0325">Glycoprotein</keyword>
<dbReference type="InterPro" id="IPR050732">
    <property type="entry name" value="Beta-glucan_modifiers"/>
</dbReference>
<dbReference type="EMBL" id="JAZGUE010000005">
    <property type="protein sequence ID" value="KAL2266677.1"/>
    <property type="molecule type" value="Genomic_DNA"/>
</dbReference>
<reference evidence="17 18" key="1">
    <citation type="journal article" date="2024" name="Commun. Biol.">
        <title>Comparative genomic analysis of thermophilic fungi reveals convergent evolutionary adaptations and gene losses.</title>
        <authorList>
            <person name="Steindorff A.S."/>
            <person name="Aguilar-Pontes M.V."/>
            <person name="Robinson A.J."/>
            <person name="Andreopoulos B."/>
            <person name="LaButti K."/>
            <person name="Kuo A."/>
            <person name="Mondo S."/>
            <person name="Riley R."/>
            <person name="Otillar R."/>
            <person name="Haridas S."/>
            <person name="Lipzen A."/>
            <person name="Grimwood J."/>
            <person name="Schmutz J."/>
            <person name="Clum A."/>
            <person name="Reid I.D."/>
            <person name="Moisan M.C."/>
            <person name="Butler G."/>
            <person name="Nguyen T.T.M."/>
            <person name="Dewar K."/>
            <person name="Conant G."/>
            <person name="Drula E."/>
            <person name="Henrissat B."/>
            <person name="Hansel C."/>
            <person name="Singer S."/>
            <person name="Hutchinson M.I."/>
            <person name="de Vries R.P."/>
            <person name="Natvig D.O."/>
            <person name="Powell A.J."/>
            <person name="Tsang A."/>
            <person name="Grigoriev I.V."/>
        </authorList>
    </citation>
    <scope>NUCLEOTIDE SEQUENCE [LARGE SCALE GENOMIC DNA]</scope>
    <source>
        <strain evidence="17 18">ATCC 22073</strain>
    </source>
</reference>
<evidence type="ECO:0000256" key="8">
    <source>
        <dbReference type="ARBA" id="ARBA00023180"/>
    </source>
</evidence>
<evidence type="ECO:0000256" key="13">
    <source>
        <dbReference type="ARBA" id="ARBA00042373"/>
    </source>
</evidence>
<evidence type="ECO:0000256" key="9">
    <source>
        <dbReference type="ARBA" id="ARBA00023277"/>
    </source>
</evidence>
<keyword evidence="9" id="KW-0119">Carbohydrate metabolism</keyword>
<evidence type="ECO:0000256" key="1">
    <source>
        <dbReference type="ARBA" id="ARBA00000382"/>
    </source>
</evidence>
<dbReference type="Gene3D" id="3.20.20.80">
    <property type="entry name" value="Glycosidases"/>
    <property type="match status" value="1"/>
</dbReference>
<dbReference type="InterPro" id="IPR017853">
    <property type="entry name" value="GH"/>
</dbReference>
<evidence type="ECO:0000256" key="4">
    <source>
        <dbReference type="ARBA" id="ARBA00012780"/>
    </source>
</evidence>
<keyword evidence="6" id="KW-0378">Hydrolase</keyword>
<comment type="caution">
    <text evidence="17">The sequence shown here is derived from an EMBL/GenBank/DDBJ whole genome shotgun (WGS) entry which is preliminary data.</text>
</comment>
<dbReference type="PANTHER" id="PTHR16631">
    <property type="entry name" value="GLUCAN 1,3-BETA-GLUCOSIDASE"/>
    <property type="match status" value="1"/>
</dbReference>
<dbReference type="GeneID" id="98127339"/>
<evidence type="ECO:0000256" key="12">
    <source>
        <dbReference type="ARBA" id="ARBA00037649"/>
    </source>
</evidence>
<organism evidence="17 18">
    <name type="scientific">Remersonia thermophila</name>
    <dbReference type="NCBI Taxonomy" id="72144"/>
    <lineage>
        <taxon>Eukaryota</taxon>
        <taxon>Fungi</taxon>
        <taxon>Dikarya</taxon>
        <taxon>Ascomycota</taxon>
        <taxon>Pezizomycotina</taxon>
        <taxon>Sordariomycetes</taxon>
        <taxon>Sordariomycetidae</taxon>
        <taxon>Sordariales</taxon>
        <taxon>Sordariales incertae sedis</taxon>
        <taxon>Remersonia</taxon>
    </lineage>
</organism>
<evidence type="ECO:0000256" key="11">
    <source>
        <dbReference type="ARBA" id="ARBA00023326"/>
    </source>
</evidence>
<evidence type="ECO:0000313" key="18">
    <source>
        <dbReference type="Proteomes" id="UP001600064"/>
    </source>
</evidence>
<comment type="function">
    <text evidence="12">Glucanases play a role in cell expansion during growth, in cell-cell fusion during mating, and in spore release during sporulation. This enzyme may be involved in beta-glucan degradation. Active on laminarin and lichenan.</text>
</comment>
<keyword evidence="18" id="KW-1185">Reference proteome</keyword>
<dbReference type="SUPFAM" id="SSF51445">
    <property type="entry name" value="(Trans)glycosidases"/>
    <property type="match status" value="1"/>
</dbReference>
<keyword evidence="5" id="KW-1003">Cell membrane</keyword>
<dbReference type="PANTHER" id="PTHR16631:SF17">
    <property type="entry name" value="GLUCAN ENDO-1,3-BETA-GLUCOSIDASE BTGC"/>
    <property type="match status" value="1"/>
</dbReference>
<keyword evidence="11" id="KW-0624">Polysaccharide degradation</keyword>
<keyword evidence="16" id="KW-0812">Transmembrane</keyword>
<comment type="catalytic activity">
    <reaction evidence="1">
        <text>Hydrolysis of (1-&gt;3)-beta-D-glucosidic linkages in (1-&gt;3)-beta-D-glucans.</text>
        <dbReference type="EC" id="3.2.1.39"/>
    </reaction>
</comment>
<protein>
    <recommendedName>
        <fullName evidence="4">glucan endo-1,3-beta-D-glucosidase</fullName>
        <ecNumber evidence="4">3.2.1.39</ecNumber>
    </recommendedName>
    <alternativeName>
        <fullName evidence="14">Endo-1,3-beta-glucanase btgC</fullName>
    </alternativeName>
    <alternativeName>
        <fullName evidence="13">Laminarinase btgC</fullName>
    </alternativeName>
</protein>
<evidence type="ECO:0000256" key="16">
    <source>
        <dbReference type="SAM" id="Phobius"/>
    </source>
</evidence>
<evidence type="ECO:0000256" key="2">
    <source>
        <dbReference type="ARBA" id="ARBA00004401"/>
    </source>
</evidence>
<evidence type="ECO:0000313" key="17">
    <source>
        <dbReference type="EMBL" id="KAL2266677.1"/>
    </source>
</evidence>
<evidence type="ECO:0000256" key="5">
    <source>
        <dbReference type="ARBA" id="ARBA00022475"/>
    </source>
</evidence>
<proteinExistence type="inferred from homology"/>
<feature type="compositionally biased region" description="Low complexity" evidence="15">
    <location>
        <begin position="98"/>
        <end position="114"/>
    </location>
</feature>
<name>A0ABR4D8J1_9PEZI</name>
<evidence type="ECO:0000256" key="6">
    <source>
        <dbReference type="ARBA" id="ARBA00022801"/>
    </source>
</evidence>
<keyword evidence="7 16" id="KW-0472">Membrane</keyword>
<evidence type="ECO:0000256" key="15">
    <source>
        <dbReference type="SAM" id="MobiDB-lite"/>
    </source>
</evidence>
<accession>A0ABR4D8J1</accession>
<keyword evidence="16" id="KW-1133">Transmembrane helix</keyword>
<comment type="similarity">
    <text evidence="3">Belongs to the glycosyl hydrolase 17 family.</text>
</comment>
<dbReference type="Proteomes" id="UP001600064">
    <property type="component" value="Unassembled WGS sequence"/>
</dbReference>
<feature type="transmembrane region" description="Helical" evidence="16">
    <location>
        <begin position="386"/>
        <end position="410"/>
    </location>
</feature>
<evidence type="ECO:0000256" key="7">
    <source>
        <dbReference type="ARBA" id="ARBA00023136"/>
    </source>
</evidence>
<evidence type="ECO:0000256" key="14">
    <source>
        <dbReference type="ARBA" id="ARBA00043078"/>
    </source>
</evidence>
<dbReference type="RefSeq" id="XP_070865404.1">
    <property type="nucleotide sequence ID" value="XM_071012695.1"/>
</dbReference>
<keyword evidence="10" id="KW-0961">Cell wall biogenesis/degradation</keyword>
<feature type="compositionally biased region" description="Low complexity" evidence="15">
    <location>
        <begin position="168"/>
        <end position="197"/>
    </location>
</feature>
<feature type="region of interest" description="Disordered" evidence="15">
    <location>
        <begin position="342"/>
        <end position="365"/>
    </location>
</feature>